<name>A0A564Y656_HYMDI</name>
<evidence type="ECO:0000313" key="2">
    <source>
        <dbReference type="Proteomes" id="UP000321570"/>
    </source>
</evidence>
<proteinExistence type="predicted"/>
<dbReference type="AlphaFoldDB" id="A0A564Y656"/>
<organism evidence="1 2">
    <name type="scientific">Hymenolepis diminuta</name>
    <name type="common">Rat tapeworm</name>
    <dbReference type="NCBI Taxonomy" id="6216"/>
    <lineage>
        <taxon>Eukaryota</taxon>
        <taxon>Metazoa</taxon>
        <taxon>Spiralia</taxon>
        <taxon>Lophotrochozoa</taxon>
        <taxon>Platyhelminthes</taxon>
        <taxon>Cestoda</taxon>
        <taxon>Eucestoda</taxon>
        <taxon>Cyclophyllidea</taxon>
        <taxon>Hymenolepididae</taxon>
        <taxon>Hymenolepis</taxon>
    </lineage>
</organism>
<dbReference type="Proteomes" id="UP000321570">
    <property type="component" value="Unassembled WGS sequence"/>
</dbReference>
<gene>
    <name evidence="1" type="ORF">WMSIL1_LOCUS3176</name>
</gene>
<reference evidence="1 2" key="1">
    <citation type="submission" date="2019-07" db="EMBL/GenBank/DDBJ databases">
        <authorList>
            <person name="Jastrzebski P J."/>
            <person name="Paukszto L."/>
            <person name="Jastrzebski P J."/>
        </authorList>
    </citation>
    <scope>NUCLEOTIDE SEQUENCE [LARGE SCALE GENOMIC DNA]</scope>
    <source>
        <strain evidence="1 2">WMS-il1</strain>
    </source>
</reference>
<sequence length="193" mass="21854">MTRLFYKILRQDCITVQFRLILISVGPLNRPPLSIAVSSRRGLRLAAVSNQGESRFRNPSDHIFSLENLQSALPGARATKQEQEEVNLEFFCDIDALNAHGHETNFEMNREIEMSRSSTSLSASEEKKTVECFSLNLDDFISKNIVEDIEKIVFGEYKEPEECPSESEVAAEKSDSTELIKQLETIAMKYGTK</sequence>
<dbReference type="EMBL" id="CABIJS010000089">
    <property type="protein sequence ID" value="VUZ42449.1"/>
    <property type="molecule type" value="Genomic_DNA"/>
</dbReference>
<keyword evidence="2" id="KW-1185">Reference proteome</keyword>
<evidence type="ECO:0000313" key="1">
    <source>
        <dbReference type="EMBL" id="VUZ42449.1"/>
    </source>
</evidence>
<accession>A0A564Y656</accession>
<protein>
    <submittedName>
        <fullName evidence="1">Uncharacterized protein</fullName>
    </submittedName>
</protein>